<evidence type="ECO:0000313" key="1">
    <source>
        <dbReference type="EMBL" id="NLV08218.1"/>
    </source>
</evidence>
<proteinExistence type="predicted"/>
<comment type="caution">
    <text evidence="1">The sequence shown here is derived from an EMBL/GenBank/DDBJ whole genome shotgun (WGS) entry which is preliminary data.</text>
</comment>
<dbReference type="RefSeq" id="WP_170084487.1">
    <property type="nucleotide sequence ID" value="NZ_WOWB01000006.1"/>
</dbReference>
<dbReference type="EMBL" id="WOWB01000006">
    <property type="protein sequence ID" value="NLV08218.1"/>
    <property type="molecule type" value="Genomic_DNA"/>
</dbReference>
<accession>A0A847UAT9</accession>
<dbReference type="Proteomes" id="UP000610611">
    <property type="component" value="Unassembled WGS sequence"/>
</dbReference>
<organism evidence="1 2">
    <name type="scientific">Haloarcula rubripromontorii</name>
    <dbReference type="NCBI Taxonomy" id="1705562"/>
    <lineage>
        <taxon>Archaea</taxon>
        <taxon>Methanobacteriati</taxon>
        <taxon>Methanobacteriota</taxon>
        <taxon>Stenosarchaea group</taxon>
        <taxon>Halobacteria</taxon>
        <taxon>Halobacteriales</taxon>
        <taxon>Haloarculaceae</taxon>
        <taxon>Haloarcula</taxon>
    </lineage>
</organism>
<evidence type="ECO:0000313" key="2">
    <source>
        <dbReference type="Proteomes" id="UP000610611"/>
    </source>
</evidence>
<sequence length="63" mass="7165">MSEVSVADANGFVYESVRGPKRKIEFEPRSDGGFERIEVVWNGCRWRVTGREIVVASSINYNN</sequence>
<name>A0A847UAT9_9EURY</name>
<dbReference type="AlphaFoldDB" id="A0A847UAT9"/>
<gene>
    <name evidence="1" type="ORF">GOC83_19030</name>
</gene>
<reference evidence="1" key="1">
    <citation type="submission" date="2019-12" db="EMBL/GenBank/DDBJ databases">
        <title>The whole-genome sequencing of Haloarcula japonica strain pws8.</title>
        <authorList>
            <person name="Verma D.K."/>
            <person name="Gopal K."/>
            <person name="Prasad E.S."/>
        </authorList>
    </citation>
    <scope>NUCLEOTIDE SEQUENCE</scope>
    <source>
        <strain evidence="1">Pws8</strain>
    </source>
</reference>
<protein>
    <submittedName>
        <fullName evidence="1">Uncharacterized protein</fullName>
    </submittedName>
</protein>